<comment type="caution">
    <text evidence="1">The sequence shown here is derived from an EMBL/GenBank/DDBJ whole genome shotgun (WGS) entry which is preliminary data.</text>
</comment>
<sequence>MNRSGILPFGRSCNLLETWVATMGIRDARKMTKRRYYPTQGLVYTLSGVEVAWTHSRIELMATTSPAAGSKHPLANLTPAQRRRRASILRKAYTGDRSPSIPLVRSFRQSIKAQLQQKDDEALDVLEKDINDVVQGVEKEKLRTQWLNERLQEEKKADKELAIRHRRCVQGGDKLKISTQVNWESNYIARQEIDTATQSLSTCKQAINDLGRQVNTRGEGLRDARRHEEDLQRCRH</sequence>
<dbReference type="EMBL" id="SEOQ01000418">
    <property type="protein sequence ID" value="TFY63384.1"/>
    <property type="molecule type" value="Genomic_DNA"/>
</dbReference>
<organism evidence="1 2">
    <name type="scientific">Dentipellis fragilis</name>
    <dbReference type="NCBI Taxonomy" id="205917"/>
    <lineage>
        <taxon>Eukaryota</taxon>
        <taxon>Fungi</taxon>
        <taxon>Dikarya</taxon>
        <taxon>Basidiomycota</taxon>
        <taxon>Agaricomycotina</taxon>
        <taxon>Agaricomycetes</taxon>
        <taxon>Russulales</taxon>
        <taxon>Hericiaceae</taxon>
        <taxon>Dentipellis</taxon>
    </lineage>
</organism>
<gene>
    <name evidence="1" type="ORF">EVG20_g6339</name>
</gene>
<dbReference type="Proteomes" id="UP000298327">
    <property type="component" value="Unassembled WGS sequence"/>
</dbReference>
<protein>
    <submittedName>
        <fullName evidence="1">Uncharacterized protein</fullName>
    </submittedName>
</protein>
<proteinExistence type="predicted"/>
<evidence type="ECO:0000313" key="2">
    <source>
        <dbReference type="Proteomes" id="UP000298327"/>
    </source>
</evidence>
<name>A0A4Y9YLK6_9AGAM</name>
<evidence type="ECO:0000313" key="1">
    <source>
        <dbReference type="EMBL" id="TFY63384.1"/>
    </source>
</evidence>
<dbReference type="AlphaFoldDB" id="A0A4Y9YLK6"/>
<accession>A0A4Y9YLK6</accession>
<keyword evidence="2" id="KW-1185">Reference proteome</keyword>
<reference evidence="1 2" key="1">
    <citation type="submission" date="2019-02" db="EMBL/GenBank/DDBJ databases">
        <title>Genome sequencing of the rare red list fungi Dentipellis fragilis.</title>
        <authorList>
            <person name="Buettner E."/>
            <person name="Kellner H."/>
        </authorList>
    </citation>
    <scope>NUCLEOTIDE SEQUENCE [LARGE SCALE GENOMIC DNA]</scope>
    <source>
        <strain evidence="1 2">DSM 105465</strain>
    </source>
</reference>